<name>A0ABU9BXM4_9BURK</name>
<dbReference type="InterPro" id="IPR036388">
    <property type="entry name" value="WH-like_DNA-bd_sf"/>
</dbReference>
<dbReference type="SUPFAM" id="SSF46785">
    <property type="entry name" value="Winged helix' DNA-binding domain"/>
    <property type="match status" value="1"/>
</dbReference>
<keyword evidence="3" id="KW-0238">DNA-binding</keyword>
<evidence type="ECO:0000256" key="3">
    <source>
        <dbReference type="ARBA" id="ARBA00023125"/>
    </source>
</evidence>
<dbReference type="Gene3D" id="3.40.190.10">
    <property type="entry name" value="Periplasmic binding protein-like II"/>
    <property type="match status" value="2"/>
</dbReference>
<dbReference type="Pfam" id="PF00126">
    <property type="entry name" value="HTH_1"/>
    <property type="match status" value="1"/>
</dbReference>
<organism evidence="6 7">
    <name type="scientific">Ideonella lacteola</name>
    <dbReference type="NCBI Taxonomy" id="2984193"/>
    <lineage>
        <taxon>Bacteria</taxon>
        <taxon>Pseudomonadati</taxon>
        <taxon>Pseudomonadota</taxon>
        <taxon>Betaproteobacteria</taxon>
        <taxon>Burkholderiales</taxon>
        <taxon>Sphaerotilaceae</taxon>
        <taxon>Ideonella</taxon>
    </lineage>
</organism>
<comment type="similarity">
    <text evidence="1">Belongs to the LysR transcriptional regulatory family.</text>
</comment>
<dbReference type="PROSITE" id="PS50931">
    <property type="entry name" value="HTH_LYSR"/>
    <property type="match status" value="1"/>
</dbReference>
<dbReference type="InterPro" id="IPR050176">
    <property type="entry name" value="LTTR"/>
</dbReference>
<protein>
    <submittedName>
        <fullName evidence="6">LysR family transcriptional regulator</fullName>
    </submittedName>
</protein>
<keyword evidence="4" id="KW-0804">Transcription</keyword>
<dbReference type="InterPro" id="IPR000847">
    <property type="entry name" value="LysR_HTH_N"/>
</dbReference>
<dbReference type="PANTHER" id="PTHR30579">
    <property type="entry name" value="TRANSCRIPTIONAL REGULATOR"/>
    <property type="match status" value="1"/>
</dbReference>
<evidence type="ECO:0000313" key="7">
    <source>
        <dbReference type="Proteomes" id="UP001371218"/>
    </source>
</evidence>
<evidence type="ECO:0000259" key="5">
    <source>
        <dbReference type="PROSITE" id="PS50931"/>
    </source>
</evidence>
<comment type="caution">
    <text evidence="6">The sequence shown here is derived from an EMBL/GenBank/DDBJ whole genome shotgun (WGS) entry which is preliminary data.</text>
</comment>
<dbReference type="InterPro" id="IPR005119">
    <property type="entry name" value="LysR_subst-bd"/>
</dbReference>
<evidence type="ECO:0000256" key="2">
    <source>
        <dbReference type="ARBA" id="ARBA00023015"/>
    </source>
</evidence>
<accession>A0ABU9BXM4</accession>
<feature type="domain" description="HTH lysR-type" evidence="5">
    <location>
        <begin position="4"/>
        <end position="61"/>
    </location>
</feature>
<dbReference type="PANTHER" id="PTHR30579:SF7">
    <property type="entry name" value="HTH-TYPE TRANSCRIPTIONAL REGULATOR LRHA-RELATED"/>
    <property type="match status" value="1"/>
</dbReference>
<evidence type="ECO:0000256" key="4">
    <source>
        <dbReference type="ARBA" id="ARBA00023163"/>
    </source>
</evidence>
<dbReference type="InterPro" id="IPR036390">
    <property type="entry name" value="WH_DNA-bd_sf"/>
</dbReference>
<dbReference type="Pfam" id="PF03466">
    <property type="entry name" value="LysR_substrate"/>
    <property type="match status" value="1"/>
</dbReference>
<dbReference type="RefSeq" id="WP_341428933.1">
    <property type="nucleotide sequence ID" value="NZ_JBBUTG010000030.1"/>
</dbReference>
<keyword evidence="2" id="KW-0805">Transcription regulation</keyword>
<sequence>MNHLDPNWLHSFVAIAEHGALARAATRVHRSPSALSLQLKQLESTLGARLVERTTRRLQLTEEGQRFLPYARELLDLQQAALQALQPPVERGLWRIGLSEYFMPARLKGLLALLEEQADGARLEVTWSRSGELQRQWKEGALDLAIVSATTPPADALLVARESLVWVAAPGFHASPNRPLPLVLLADSCPVRDMALAALARRGVAHDVRLACSGSQAVVTALRAGWGIGCLNVSAVPPDLVVLSATDAKRWPSPGRLGFHALAQPPMARVAKRLKGWATAGAT</sequence>
<dbReference type="Proteomes" id="UP001371218">
    <property type="component" value="Unassembled WGS sequence"/>
</dbReference>
<dbReference type="SUPFAM" id="SSF53850">
    <property type="entry name" value="Periplasmic binding protein-like II"/>
    <property type="match status" value="1"/>
</dbReference>
<dbReference type="Gene3D" id="1.10.10.10">
    <property type="entry name" value="Winged helix-like DNA-binding domain superfamily/Winged helix DNA-binding domain"/>
    <property type="match status" value="1"/>
</dbReference>
<keyword evidence="7" id="KW-1185">Reference proteome</keyword>
<evidence type="ECO:0000313" key="6">
    <source>
        <dbReference type="EMBL" id="MEK8034504.1"/>
    </source>
</evidence>
<evidence type="ECO:0000256" key="1">
    <source>
        <dbReference type="ARBA" id="ARBA00009437"/>
    </source>
</evidence>
<reference evidence="6 7" key="1">
    <citation type="submission" date="2024-04" db="EMBL/GenBank/DDBJ databases">
        <title>Novel species of the genus Ideonella isolated from streams.</title>
        <authorList>
            <person name="Lu H."/>
        </authorList>
    </citation>
    <scope>NUCLEOTIDE SEQUENCE [LARGE SCALE GENOMIC DNA]</scope>
    <source>
        <strain evidence="6 7">DXS29W</strain>
    </source>
</reference>
<dbReference type="EMBL" id="JBBUTG010000030">
    <property type="protein sequence ID" value="MEK8034504.1"/>
    <property type="molecule type" value="Genomic_DNA"/>
</dbReference>
<proteinExistence type="inferred from homology"/>
<gene>
    <name evidence="6" type="ORF">AACH06_27050</name>
</gene>